<dbReference type="PROSITE" id="PS50931">
    <property type="entry name" value="HTH_LYSR"/>
    <property type="match status" value="1"/>
</dbReference>
<protein>
    <submittedName>
        <fullName evidence="6">LysR family transcriptional regulator</fullName>
    </submittedName>
</protein>
<dbReference type="InterPro" id="IPR050950">
    <property type="entry name" value="HTH-type_LysR_regulators"/>
</dbReference>
<dbReference type="PRINTS" id="PR00039">
    <property type="entry name" value="HTHLYSR"/>
</dbReference>
<dbReference type="InterPro" id="IPR000847">
    <property type="entry name" value="LysR_HTH_N"/>
</dbReference>
<keyword evidence="7" id="KW-1185">Reference proteome</keyword>
<keyword evidence="2" id="KW-0805">Transcription regulation</keyword>
<dbReference type="InterPro" id="IPR036390">
    <property type="entry name" value="WH_DNA-bd_sf"/>
</dbReference>
<organism evidence="6 7">
    <name type="scientific">Heyndrickxia camelliae</name>
    <dbReference type="NCBI Taxonomy" id="1707093"/>
    <lineage>
        <taxon>Bacteria</taxon>
        <taxon>Bacillati</taxon>
        <taxon>Bacillota</taxon>
        <taxon>Bacilli</taxon>
        <taxon>Bacillales</taxon>
        <taxon>Bacillaceae</taxon>
        <taxon>Heyndrickxia</taxon>
    </lineage>
</organism>
<dbReference type="SUPFAM" id="SSF53850">
    <property type="entry name" value="Periplasmic binding protein-like II"/>
    <property type="match status" value="1"/>
</dbReference>
<dbReference type="Pfam" id="PF00126">
    <property type="entry name" value="HTH_1"/>
    <property type="match status" value="1"/>
</dbReference>
<comment type="caution">
    <text evidence="6">The sequence shown here is derived from an EMBL/GenBank/DDBJ whole genome shotgun (WGS) entry which is preliminary data.</text>
</comment>
<comment type="similarity">
    <text evidence="1">Belongs to the LysR transcriptional regulatory family.</text>
</comment>
<dbReference type="OrthoDB" id="9803735at2"/>
<evidence type="ECO:0000313" key="7">
    <source>
        <dbReference type="Proteomes" id="UP000233440"/>
    </source>
</evidence>
<dbReference type="GO" id="GO:0003677">
    <property type="term" value="F:DNA binding"/>
    <property type="evidence" value="ECO:0007669"/>
    <property type="project" value="UniProtKB-KW"/>
</dbReference>
<name>A0A2N3LHW7_9BACI</name>
<proteinExistence type="inferred from homology"/>
<dbReference type="Pfam" id="PF03466">
    <property type="entry name" value="LysR_substrate"/>
    <property type="match status" value="1"/>
</dbReference>
<keyword evidence="3" id="KW-0238">DNA-binding</keyword>
<evidence type="ECO:0000256" key="3">
    <source>
        <dbReference type="ARBA" id="ARBA00023125"/>
    </source>
</evidence>
<gene>
    <name evidence="6" type="ORF">CWO92_15330</name>
</gene>
<evidence type="ECO:0000256" key="1">
    <source>
        <dbReference type="ARBA" id="ARBA00009437"/>
    </source>
</evidence>
<dbReference type="Gene3D" id="1.10.10.10">
    <property type="entry name" value="Winged helix-like DNA-binding domain superfamily/Winged helix DNA-binding domain"/>
    <property type="match status" value="1"/>
</dbReference>
<feature type="domain" description="HTH lysR-type" evidence="5">
    <location>
        <begin position="18"/>
        <end position="75"/>
    </location>
</feature>
<dbReference type="PANTHER" id="PTHR30419">
    <property type="entry name" value="HTH-TYPE TRANSCRIPTIONAL REGULATOR YBHD"/>
    <property type="match status" value="1"/>
</dbReference>
<reference evidence="6 7" key="1">
    <citation type="submission" date="2017-11" db="EMBL/GenBank/DDBJ databases">
        <title>Bacillus camelliae sp. nov., isolated from pu'er tea.</title>
        <authorList>
            <person name="Niu L."/>
        </authorList>
    </citation>
    <scope>NUCLEOTIDE SEQUENCE [LARGE SCALE GENOMIC DNA]</scope>
    <source>
        <strain evidence="6 7">7578-1</strain>
    </source>
</reference>
<dbReference type="FunFam" id="1.10.10.10:FF:000001">
    <property type="entry name" value="LysR family transcriptional regulator"/>
    <property type="match status" value="1"/>
</dbReference>
<accession>A0A2N3LHW7</accession>
<dbReference type="AlphaFoldDB" id="A0A2N3LHW7"/>
<dbReference type="GO" id="GO:0003700">
    <property type="term" value="F:DNA-binding transcription factor activity"/>
    <property type="evidence" value="ECO:0007669"/>
    <property type="project" value="InterPro"/>
</dbReference>
<dbReference type="PANTHER" id="PTHR30419:SF28">
    <property type="entry name" value="HTH-TYPE TRANSCRIPTIONAL REGULATOR BSDA"/>
    <property type="match status" value="1"/>
</dbReference>
<sequence length="310" mass="36082">MYYYLLIGCELLMEENILDLLQLRYFQTVAQFEHMTKAAKKLTIAQPSLSQTISRLEDELGFTLFDREGRNIKLNDYGKIFLKRVDRAFSELDSAKLEMEELAGESENRISLSVMHTPLLPNIISQFRAEYPLAKFQVSMHSPFRLADQLEKGEIDLCVTYFPIEEQGIGWTNLLEDEVFIVVPENHPLANRESILLKEVADEHFIHMEPTNPFRILTDRYCEKAGFTPNIAFELEEPGSIQSYVEAGLGISFLTEHTLRYAHHDKIVPLHIEQPNCTRTIGMAWKTERYTSKVVREFREFMVEYFKKLS</sequence>
<dbReference type="EMBL" id="PIQO01000012">
    <property type="protein sequence ID" value="PKR84177.1"/>
    <property type="molecule type" value="Genomic_DNA"/>
</dbReference>
<evidence type="ECO:0000313" key="6">
    <source>
        <dbReference type="EMBL" id="PKR84177.1"/>
    </source>
</evidence>
<dbReference type="CDD" id="cd05466">
    <property type="entry name" value="PBP2_LTTR_substrate"/>
    <property type="match status" value="1"/>
</dbReference>
<dbReference type="InterPro" id="IPR005119">
    <property type="entry name" value="LysR_subst-bd"/>
</dbReference>
<evidence type="ECO:0000256" key="4">
    <source>
        <dbReference type="ARBA" id="ARBA00023163"/>
    </source>
</evidence>
<dbReference type="Gene3D" id="3.40.190.290">
    <property type="match status" value="1"/>
</dbReference>
<dbReference type="SUPFAM" id="SSF46785">
    <property type="entry name" value="Winged helix' DNA-binding domain"/>
    <property type="match status" value="1"/>
</dbReference>
<evidence type="ECO:0000256" key="2">
    <source>
        <dbReference type="ARBA" id="ARBA00023015"/>
    </source>
</evidence>
<dbReference type="Proteomes" id="UP000233440">
    <property type="component" value="Unassembled WGS sequence"/>
</dbReference>
<keyword evidence="4" id="KW-0804">Transcription</keyword>
<dbReference type="GO" id="GO:0005829">
    <property type="term" value="C:cytosol"/>
    <property type="evidence" value="ECO:0007669"/>
    <property type="project" value="TreeGrafter"/>
</dbReference>
<evidence type="ECO:0000259" key="5">
    <source>
        <dbReference type="PROSITE" id="PS50931"/>
    </source>
</evidence>
<dbReference type="InterPro" id="IPR036388">
    <property type="entry name" value="WH-like_DNA-bd_sf"/>
</dbReference>